<feature type="compositionally biased region" description="Low complexity" evidence="4">
    <location>
        <begin position="229"/>
        <end position="238"/>
    </location>
</feature>
<proteinExistence type="predicted"/>
<name>A0AAN8JCP6_PATCE</name>
<sequence length="375" mass="42428">MDKENLTLRTGFVLSQNPSKRWKVRWFTLEEEVLSCYHKTKKNVMIETFPLKGCAIVCPCLDEPGLNPQCLVKVCMPTGEELLLLAAGQEDRDGWAHAISAVIRSLTSSEEKSPHKMPFKDFRAYANVSEIIGAIQEPGAGIETSSHVRGSNVYKNCFKGSDVVDWLMRWSIVRNRGNGAAMAQTLLKLGHLQEVDMKDGSDGVSQKFNDNDKLYRFTSINLGAKRNSYYDSTDSESSSSEEEDETDKDEQKTERLRKGKILKESFLLKKRNLRKGWRVIKATLKDSPLHIQYQKAADSVLMSPVKSSKIFYLDDSTITETVKPATEKAGGSKYKSARYRVSIRNGKGKCITLQYKDEQEKYEWLPLIQTSSKTP</sequence>
<feature type="domain" description="DEP" evidence="6">
    <location>
        <begin position="138"/>
        <end position="219"/>
    </location>
</feature>
<dbReference type="InterPro" id="IPR011993">
    <property type="entry name" value="PH-like_dom_sf"/>
</dbReference>
<dbReference type="Pfam" id="PF00610">
    <property type="entry name" value="DEP"/>
    <property type="match status" value="1"/>
</dbReference>
<dbReference type="PANTHER" id="PTHR12092">
    <property type="entry name" value="PLECKSTRIN"/>
    <property type="match status" value="1"/>
</dbReference>
<dbReference type="InterPro" id="IPR036388">
    <property type="entry name" value="WH-like_DNA-bd_sf"/>
</dbReference>
<dbReference type="InterPro" id="IPR036390">
    <property type="entry name" value="WH_DNA-bd_sf"/>
</dbReference>
<reference evidence="7 8" key="1">
    <citation type="submission" date="2024-01" db="EMBL/GenBank/DDBJ databases">
        <title>The genome of the rayed Mediterranean limpet Patella caerulea (Linnaeus, 1758).</title>
        <authorList>
            <person name="Anh-Thu Weber A."/>
            <person name="Halstead-Nussloch G."/>
        </authorList>
    </citation>
    <scope>NUCLEOTIDE SEQUENCE [LARGE SCALE GENOMIC DNA]</scope>
    <source>
        <strain evidence="7">AATW-2023a</strain>
        <tissue evidence="7">Whole specimen</tissue>
    </source>
</reference>
<dbReference type="Pfam" id="PF00169">
    <property type="entry name" value="PH"/>
    <property type="match status" value="1"/>
</dbReference>
<dbReference type="EMBL" id="JAZGQO010000010">
    <property type="protein sequence ID" value="KAK6175547.1"/>
    <property type="molecule type" value="Genomic_DNA"/>
</dbReference>
<dbReference type="Proteomes" id="UP001347796">
    <property type="component" value="Unassembled WGS sequence"/>
</dbReference>
<dbReference type="Gene3D" id="2.30.29.30">
    <property type="entry name" value="Pleckstrin-homology domain (PH domain)/Phosphotyrosine-binding domain (PTB)"/>
    <property type="match status" value="2"/>
</dbReference>
<evidence type="ECO:0000313" key="8">
    <source>
        <dbReference type="Proteomes" id="UP001347796"/>
    </source>
</evidence>
<evidence type="ECO:0000313" key="7">
    <source>
        <dbReference type="EMBL" id="KAK6175547.1"/>
    </source>
</evidence>
<dbReference type="PROSITE" id="PS50186">
    <property type="entry name" value="DEP"/>
    <property type="match status" value="1"/>
</dbReference>
<dbReference type="GO" id="GO:0035556">
    <property type="term" value="P:intracellular signal transduction"/>
    <property type="evidence" value="ECO:0007669"/>
    <property type="project" value="InterPro"/>
</dbReference>
<dbReference type="Gene3D" id="1.10.10.10">
    <property type="entry name" value="Winged helix-like DNA-binding domain superfamily/Winged helix DNA-binding domain"/>
    <property type="match status" value="1"/>
</dbReference>
<dbReference type="SUPFAM" id="SSF46785">
    <property type="entry name" value="Winged helix' DNA-binding domain"/>
    <property type="match status" value="1"/>
</dbReference>
<evidence type="ECO:0000259" key="5">
    <source>
        <dbReference type="PROSITE" id="PS50003"/>
    </source>
</evidence>
<keyword evidence="8" id="KW-1185">Reference proteome</keyword>
<comment type="caution">
    <text evidence="7">The sequence shown here is derived from an EMBL/GenBank/DDBJ whole genome shotgun (WGS) entry which is preliminary data.</text>
</comment>
<keyword evidence="1" id="KW-0597">Phosphoprotein</keyword>
<dbReference type="AlphaFoldDB" id="A0AAN8JCP6"/>
<dbReference type="CDD" id="cd04371">
    <property type="entry name" value="DEP"/>
    <property type="match status" value="1"/>
</dbReference>
<dbReference type="SMART" id="SM00049">
    <property type="entry name" value="DEP"/>
    <property type="match status" value="1"/>
</dbReference>
<accession>A0AAN8JCP6</accession>
<feature type="domain" description="PH" evidence="5">
    <location>
        <begin position="260"/>
        <end position="373"/>
    </location>
</feature>
<feature type="domain" description="PH" evidence="5">
    <location>
        <begin position="6"/>
        <end position="104"/>
    </location>
</feature>
<dbReference type="GO" id="GO:0030036">
    <property type="term" value="P:actin cytoskeleton organization"/>
    <property type="evidence" value="ECO:0007669"/>
    <property type="project" value="TreeGrafter"/>
</dbReference>
<evidence type="ECO:0000256" key="2">
    <source>
        <dbReference type="ARBA" id="ARBA00022737"/>
    </source>
</evidence>
<feature type="region of interest" description="Disordered" evidence="4">
    <location>
        <begin position="229"/>
        <end position="254"/>
    </location>
</feature>
<dbReference type="InterPro" id="IPR000591">
    <property type="entry name" value="DEP_dom"/>
</dbReference>
<dbReference type="SUPFAM" id="SSF50729">
    <property type="entry name" value="PH domain-like"/>
    <property type="match status" value="2"/>
</dbReference>
<dbReference type="PANTHER" id="PTHR12092:SF16">
    <property type="entry name" value="PH DOMAIN-CONTAINING PROTEIN"/>
    <property type="match status" value="1"/>
</dbReference>
<evidence type="ECO:0000259" key="6">
    <source>
        <dbReference type="PROSITE" id="PS50186"/>
    </source>
</evidence>
<dbReference type="PROSITE" id="PS50003">
    <property type="entry name" value="PH_DOMAIN"/>
    <property type="match status" value="2"/>
</dbReference>
<gene>
    <name evidence="7" type="ORF">SNE40_013990</name>
</gene>
<dbReference type="InterPro" id="IPR037370">
    <property type="entry name" value="Pleckstrin"/>
</dbReference>
<protein>
    <submittedName>
        <fullName evidence="7">Uncharacterized protein</fullName>
    </submittedName>
</protein>
<evidence type="ECO:0000256" key="1">
    <source>
        <dbReference type="ARBA" id="ARBA00022553"/>
    </source>
</evidence>
<keyword evidence="2" id="KW-0677">Repeat</keyword>
<organism evidence="7 8">
    <name type="scientific">Patella caerulea</name>
    <name type="common">Rayed Mediterranean limpet</name>
    <dbReference type="NCBI Taxonomy" id="87958"/>
    <lineage>
        <taxon>Eukaryota</taxon>
        <taxon>Metazoa</taxon>
        <taxon>Spiralia</taxon>
        <taxon>Lophotrochozoa</taxon>
        <taxon>Mollusca</taxon>
        <taxon>Gastropoda</taxon>
        <taxon>Patellogastropoda</taxon>
        <taxon>Patelloidea</taxon>
        <taxon>Patellidae</taxon>
        <taxon>Patella</taxon>
    </lineage>
</organism>
<keyword evidence="3" id="KW-0007">Acetylation</keyword>
<dbReference type="InterPro" id="IPR001849">
    <property type="entry name" value="PH_domain"/>
</dbReference>
<dbReference type="SMART" id="SM00233">
    <property type="entry name" value="PH"/>
    <property type="match status" value="2"/>
</dbReference>
<evidence type="ECO:0000256" key="3">
    <source>
        <dbReference type="ARBA" id="ARBA00022990"/>
    </source>
</evidence>
<evidence type="ECO:0000256" key="4">
    <source>
        <dbReference type="SAM" id="MobiDB-lite"/>
    </source>
</evidence>
<dbReference type="GO" id="GO:0005886">
    <property type="term" value="C:plasma membrane"/>
    <property type="evidence" value="ECO:0007669"/>
    <property type="project" value="TreeGrafter"/>
</dbReference>
<feature type="compositionally biased region" description="Acidic residues" evidence="4">
    <location>
        <begin position="239"/>
        <end position="248"/>
    </location>
</feature>